<comment type="caution">
    <text evidence="2">The sequence shown here is derived from an EMBL/GenBank/DDBJ whole genome shotgun (WGS) entry which is preliminary data.</text>
</comment>
<evidence type="ECO:0000256" key="1">
    <source>
        <dbReference type="SAM" id="MobiDB-lite"/>
    </source>
</evidence>
<feature type="compositionally biased region" description="Basic and acidic residues" evidence="1">
    <location>
        <begin position="33"/>
        <end position="60"/>
    </location>
</feature>
<proteinExistence type="predicted"/>
<protein>
    <submittedName>
        <fullName evidence="2">Uncharacterized protein</fullName>
    </submittedName>
</protein>
<feature type="region of interest" description="Disordered" evidence="1">
    <location>
        <begin position="1"/>
        <end position="70"/>
    </location>
</feature>
<sequence>MNTQNIDPEQNKKAGTDIRSIPEHQPKTGLDNWNERLDENLEPENRADPNADEHAKDYSDAHGSGDQSDE</sequence>
<name>A0A4V3D199_9SPHI</name>
<feature type="compositionally biased region" description="Basic and acidic residues" evidence="1">
    <location>
        <begin position="9"/>
        <end position="26"/>
    </location>
</feature>
<dbReference type="AlphaFoldDB" id="A0A4V3D199"/>
<accession>A0A4V3D199</accession>
<dbReference type="RefSeq" id="WP_133575891.1">
    <property type="nucleotide sequence ID" value="NZ_SNYC01000004.1"/>
</dbReference>
<dbReference type="OrthoDB" id="772674at2"/>
<dbReference type="Proteomes" id="UP000295620">
    <property type="component" value="Unassembled WGS sequence"/>
</dbReference>
<evidence type="ECO:0000313" key="2">
    <source>
        <dbReference type="EMBL" id="TDQ09837.1"/>
    </source>
</evidence>
<evidence type="ECO:0000313" key="3">
    <source>
        <dbReference type="Proteomes" id="UP000295620"/>
    </source>
</evidence>
<reference evidence="2 3" key="1">
    <citation type="submission" date="2019-03" db="EMBL/GenBank/DDBJ databases">
        <title>Genomic Encyclopedia of Archaeal and Bacterial Type Strains, Phase II (KMG-II): from individual species to whole genera.</title>
        <authorList>
            <person name="Goeker M."/>
        </authorList>
    </citation>
    <scope>NUCLEOTIDE SEQUENCE [LARGE SCALE GENOMIC DNA]</scope>
    <source>
        <strain evidence="2 3">DSM 19035</strain>
    </source>
</reference>
<dbReference type="EMBL" id="SNYC01000004">
    <property type="protein sequence ID" value="TDQ09837.1"/>
    <property type="molecule type" value="Genomic_DNA"/>
</dbReference>
<gene>
    <name evidence="2" type="ORF">ATK78_1996</name>
</gene>
<organism evidence="2 3">
    <name type="scientific">Pedobacter metabolipauper</name>
    <dbReference type="NCBI Taxonomy" id="425513"/>
    <lineage>
        <taxon>Bacteria</taxon>
        <taxon>Pseudomonadati</taxon>
        <taxon>Bacteroidota</taxon>
        <taxon>Sphingobacteriia</taxon>
        <taxon>Sphingobacteriales</taxon>
        <taxon>Sphingobacteriaceae</taxon>
        <taxon>Pedobacter</taxon>
    </lineage>
</organism>
<keyword evidence="3" id="KW-1185">Reference proteome</keyword>